<dbReference type="SUPFAM" id="SSF53850">
    <property type="entry name" value="Periplasmic binding protein-like II"/>
    <property type="match status" value="1"/>
</dbReference>
<feature type="domain" description="Solute-binding protein family 5" evidence="5">
    <location>
        <begin position="118"/>
        <end position="524"/>
    </location>
</feature>
<reference evidence="6 7" key="1">
    <citation type="submission" date="2019-06" db="EMBL/GenBank/DDBJ databases">
        <title>Genome sequence of Rhodobacteraceae bacterium D4M1.</title>
        <authorList>
            <person name="Cao J."/>
        </authorList>
    </citation>
    <scope>NUCLEOTIDE SEQUENCE [LARGE SCALE GENOMIC DNA]</scope>
    <source>
        <strain evidence="6 7">D4M1</strain>
    </source>
</reference>
<proteinExistence type="inferred from homology"/>
<dbReference type="PANTHER" id="PTHR30290:SF64">
    <property type="entry name" value="ABC TRANSPORTER PERIPLASMIC BINDING PROTEIN"/>
    <property type="match status" value="1"/>
</dbReference>
<dbReference type="InterPro" id="IPR030678">
    <property type="entry name" value="Peptide/Ni-bd"/>
</dbReference>
<dbReference type="CDD" id="cd08497">
    <property type="entry name" value="MbnE-like"/>
    <property type="match status" value="1"/>
</dbReference>
<dbReference type="GO" id="GO:0042884">
    <property type="term" value="P:microcin transport"/>
    <property type="evidence" value="ECO:0007669"/>
    <property type="project" value="TreeGrafter"/>
</dbReference>
<dbReference type="Pfam" id="PF00496">
    <property type="entry name" value="SBP_bac_5"/>
    <property type="match status" value="1"/>
</dbReference>
<dbReference type="Gene3D" id="3.10.105.10">
    <property type="entry name" value="Dipeptide-binding Protein, Domain 3"/>
    <property type="match status" value="1"/>
</dbReference>
<dbReference type="GO" id="GO:0043190">
    <property type="term" value="C:ATP-binding cassette (ABC) transporter complex"/>
    <property type="evidence" value="ECO:0007669"/>
    <property type="project" value="InterPro"/>
</dbReference>
<evidence type="ECO:0000259" key="5">
    <source>
        <dbReference type="Pfam" id="PF00496"/>
    </source>
</evidence>
<dbReference type="GO" id="GO:1904680">
    <property type="term" value="F:peptide transmembrane transporter activity"/>
    <property type="evidence" value="ECO:0007669"/>
    <property type="project" value="TreeGrafter"/>
</dbReference>
<evidence type="ECO:0000313" key="6">
    <source>
        <dbReference type="EMBL" id="QDL92447.1"/>
    </source>
</evidence>
<dbReference type="EMBL" id="CP040818">
    <property type="protein sequence ID" value="QDL92447.1"/>
    <property type="molecule type" value="Genomic_DNA"/>
</dbReference>
<dbReference type="KEGG" id="ppru:FDP22_12045"/>
<evidence type="ECO:0000256" key="2">
    <source>
        <dbReference type="ARBA" id="ARBA00005695"/>
    </source>
</evidence>
<gene>
    <name evidence="6" type="ORF">FDP22_12045</name>
</gene>
<keyword evidence="3 4" id="KW-0732">Signal</keyword>
<dbReference type="InterPro" id="IPR000914">
    <property type="entry name" value="SBP_5_dom"/>
</dbReference>
<organism evidence="6 7">
    <name type="scientific">Paroceanicella profunda</name>
    <dbReference type="NCBI Taxonomy" id="2579971"/>
    <lineage>
        <taxon>Bacteria</taxon>
        <taxon>Pseudomonadati</taxon>
        <taxon>Pseudomonadota</taxon>
        <taxon>Alphaproteobacteria</taxon>
        <taxon>Rhodobacterales</taxon>
        <taxon>Paracoccaceae</taxon>
        <taxon>Paroceanicella</taxon>
    </lineage>
</organism>
<sequence>MSLVPRSAPWRAAFAAIAMFAAHPLPLGAETGADASDAVTISHGLSVFGDLKYPEGFPHFDYVNPDAPKGGLHSTWAFGTFDSLNPFILKGNSGQGLGLLFDSLMTGSADEPDSQYGLVASKVEYPADRSWVIFDMRPEATFSDGSPLTADDVVFTFETLRDKGTPSYAIQFQDFESVEALDPHKVKFTFRAGASTRDLPLTAGQMPILSRAYYDTHDFTESTMTPPLGSGPYAVERADPGRSITFERRDDYWAKDLPVNVGQNNFDEIRFEYYGDYTAAFEAFKGGGYNFREEYLSKLWAESYHFPAIDKGWVKTEVIPDATPSGTQGFWFNMRREKFRDPRVREALAMVFNFEWSNKALFYDQYKRTASFWENSELKAEGMPTQAELKLLEPLRADLPEAVFTEPAYVPPVSSTERIDRRVLRQAGKLLDAAGWTVRNGLRTNAKGEVLSLVFLNDSPSMERIITPYVDNLRQLGVDASLRSIDAAQEEQRRKSFDYDITSQRYVMSMSPGDELRQMFGSQSAETPGSANLTGLSNPAVDTLIADIVNARDRDELNTAVHALDRVLRAMHLWVPNWYKGSHTIAYLDVFGRPDPLPAYSMGELSLWWWDEARAAKLRAEGALR</sequence>
<comment type="similarity">
    <text evidence="2">Belongs to the bacterial solute-binding protein 5 family.</text>
</comment>
<dbReference type="GO" id="GO:0030288">
    <property type="term" value="C:outer membrane-bounded periplasmic space"/>
    <property type="evidence" value="ECO:0007669"/>
    <property type="project" value="TreeGrafter"/>
</dbReference>
<evidence type="ECO:0000256" key="3">
    <source>
        <dbReference type="ARBA" id="ARBA00022729"/>
    </source>
</evidence>
<dbReference type="PANTHER" id="PTHR30290">
    <property type="entry name" value="PERIPLASMIC BINDING COMPONENT OF ABC TRANSPORTER"/>
    <property type="match status" value="1"/>
</dbReference>
<dbReference type="Gene3D" id="3.40.190.10">
    <property type="entry name" value="Periplasmic binding protein-like II"/>
    <property type="match status" value="1"/>
</dbReference>
<dbReference type="Proteomes" id="UP000305888">
    <property type="component" value="Chromosome"/>
</dbReference>
<dbReference type="PIRSF" id="PIRSF002741">
    <property type="entry name" value="MppA"/>
    <property type="match status" value="1"/>
</dbReference>
<dbReference type="OrthoDB" id="9803988at2"/>
<protein>
    <submittedName>
        <fullName evidence="6">ABC transporter substrate-binding protein</fullName>
    </submittedName>
</protein>
<evidence type="ECO:0000256" key="4">
    <source>
        <dbReference type="SAM" id="SignalP"/>
    </source>
</evidence>
<dbReference type="AlphaFoldDB" id="A0A5B8FHQ1"/>
<evidence type="ECO:0000313" key="7">
    <source>
        <dbReference type="Proteomes" id="UP000305888"/>
    </source>
</evidence>
<dbReference type="InterPro" id="IPR039424">
    <property type="entry name" value="SBP_5"/>
</dbReference>
<dbReference type="GO" id="GO:0015833">
    <property type="term" value="P:peptide transport"/>
    <property type="evidence" value="ECO:0007669"/>
    <property type="project" value="TreeGrafter"/>
</dbReference>
<dbReference type="RefSeq" id="WP_138573287.1">
    <property type="nucleotide sequence ID" value="NZ_CP040818.1"/>
</dbReference>
<comment type="subcellular location">
    <subcellularLocation>
        <location evidence="1">Periplasm</location>
    </subcellularLocation>
</comment>
<name>A0A5B8FHQ1_9RHOB</name>
<keyword evidence="7" id="KW-1185">Reference proteome</keyword>
<accession>A0A5B8FHQ1</accession>
<feature type="signal peptide" evidence="4">
    <location>
        <begin position="1"/>
        <end position="29"/>
    </location>
</feature>
<feature type="chain" id="PRO_5022714877" evidence="4">
    <location>
        <begin position="30"/>
        <end position="625"/>
    </location>
</feature>
<evidence type="ECO:0000256" key="1">
    <source>
        <dbReference type="ARBA" id="ARBA00004418"/>
    </source>
</evidence>